<evidence type="ECO:0000256" key="2">
    <source>
        <dbReference type="ARBA" id="ARBA00022448"/>
    </source>
</evidence>
<reference evidence="9" key="1">
    <citation type="submission" date="2016-08" db="EMBL/GenBank/DDBJ databases">
        <title>Complete genome sequence of the organohalide-respiring Epsilonproteobacterium Sulfurospirillum halorespirans.</title>
        <authorList>
            <person name="Goris T."/>
            <person name="Zimmermann J."/>
            <person name="Schenz B."/>
            <person name="Lemos M."/>
            <person name="Hackermueller J."/>
            <person name="Diekert G."/>
        </authorList>
    </citation>
    <scope>NUCLEOTIDE SEQUENCE [LARGE SCALE GENOMIC DNA]</scope>
    <source>
        <strain>DSM 13726</strain>
        <strain evidence="9">PCE-M2</strain>
    </source>
</reference>
<dbReference type="InterPro" id="IPR011701">
    <property type="entry name" value="MFS"/>
</dbReference>
<keyword evidence="5 7" id="KW-1133">Transmembrane helix</keyword>
<keyword evidence="6 7" id="KW-0472">Membrane</keyword>
<organism evidence="8 9">
    <name type="scientific">Sulfurospirillum halorespirans DSM 13726</name>
    <dbReference type="NCBI Taxonomy" id="1193502"/>
    <lineage>
        <taxon>Bacteria</taxon>
        <taxon>Pseudomonadati</taxon>
        <taxon>Campylobacterota</taxon>
        <taxon>Epsilonproteobacteria</taxon>
        <taxon>Campylobacterales</taxon>
        <taxon>Sulfurospirillaceae</taxon>
        <taxon>Sulfurospirillum</taxon>
    </lineage>
</organism>
<dbReference type="SUPFAM" id="SSF103473">
    <property type="entry name" value="MFS general substrate transporter"/>
    <property type="match status" value="1"/>
</dbReference>
<gene>
    <name evidence="8" type="ORF">SHALO_0152</name>
</gene>
<keyword evidence="4 7" id="KW-0812">Transmembrane</keyword>
<feature type="transmembrane region" description="Helical" evidence="7">
    <location>
        <begin position="282"/>
        <end position="300"/>
    </location>
</feature>
<feature type="transmembrane region" description="Helical" evidence="7">
    <location>
        <begin position="306"/>
        <end position="329"/>
    </location>
</feature>
<dbReference type="PANTHER" id="PTHR43266:SF2">
    <property type="entry name" value="MAJOR FACILITATOR SUPERFAMILY (MFS) PROFILE DOMAIN-CONTAINING PROTEIN"/>
    <property type="match status" value="1"/>
</dbReference>
<name>A0A1D7TG32_9BACT</name>
<feature type="transmembrane region" description="Helical" evidence="7">
    <location>
        <begin position="143"/>
        <end position="165"/>
    </location>
</feature>
<evidence type="ECO:0000313" key="8">
    <source>
        <dbReference type="EMBL" id="AOO63949.1"/>
    </source>
</evidence>
<feature type="transmembrane region" description="Helical" evidence="7">
    <location>
        <begin position="171"/>
        <end position="189"/>
    </location>
</feature>
<dbReference type="Pfam" id="PF07690">
    <property type="entry name" value="MFS_1"/>
    <property type="match status" value="1"/>
</dbReference>
<evidence type="ECO:0000256" key="5">
    <source>
        <dbReference type="ARBA" id="ARBA00022989"/>
    </source>
</evidence>
<protein>
    <submittedName>
        <fullName evidence="8">Major facilitator family protein</fullName>
    </submittedName>
</protein>
<feature type="transmembrane region" description="Helical" evidence="7">
    <location>
        <begin position="20"/>
        <end position="40"/>
    </location>
</feature>
<dbReference type="CDD" id="cd06173">
    <property type="entry name" value="MFS_MefA_like"/>
    <property type="match status" value="1"/>
</dbReference>
<feature type="transmembrane region" description="Helical" evidence="7">
    <location>
        <begin position="222"/>
        <end position="242"/>
    </location>
</feature>
<dbReference type="RefSeq" id="WP_069476944.1">
    <property type="nucleotide sequence ID" value="NZ_CP017111.1"/>
</dbReference>
<feature type="transmembrane region" description="Helical" evidence="7">
    <location>
        <begin position="102"/>
        <end position="122"/>
    </location>
</feature>
<feature type="transmembrane region" description="Helical" evidence="7">
    <location>
        <begin position="248"/>
        <end position="270"/>
    </location>
</feature>
<keyword evidence="9" id="KW-1185">Reference proteome</keyword>
<dbReference type="Proteomes" id="UP000094609">
    <property type="component" value="Chromosome"/>
</dbReference>
<feature type="transmembrane region" description="Helical" evidence="7">
    <location>
        <begin position="46"/>
        <end position="67"/>
    </location>
</feature>
<evidence type="ECO:0000313" key="9">
    <source>
        <dbReference type="Proteomes" id="UP000094609"/>
    </source>
</evidence>
<comment type="subcellular location">
    <subcellularLocation>
        <location evidence="1">Cell membrane</location>
        <topology evidence="1">Multi-pass membrane protein</topology>
    </subcellularLocation>
</comment>
<accession>A0A1D7TG32</accession>
<dbReference type="STRING" id="1193502.SHALO_0152"/>
<dbReference type="GO" id="GO:0022857">
    <property type="term" value="F:transmembrane transporter activity"/>
    <property type="evidence" value="ECO:0007669"/>
    <property type="project" value="InterPro"/>
</dbReference>
<dbReference type="Gene3D" id="1.20.1250.20">
    <property type="entry name" value="MFS general substrate transporter like domains"/>
    <property type="match status" value="1"/>
</dbReference>
<dbReference type="AlphaFoldDB" id="A0A1D7TG32"/>
<dbReference type="EMBL" id="CP017111">
    <property type="protein sequence ID" value="AOO63949.1"/>
    <property type="molecule type" value="Genomic_DNA"/>
</dbReference>
<sequence>MKHYVELLRNNTTLRRLSIIQLISYFGAWFSHMGIYTLLIQLDAPVWALSAAAGFTFLPSMLLAPFSGAIIDKVDTKKFMLFLTAIEIVTVFWLMFITSLDALWILLGLIFIRMGTGSIYFQTEMSLLPKLLNNDELKLANEIHSMIWSISYAFGMAVAGFYIHYFGTTSAFVADMVLYCISFYLLLGLDIPSIASKHALHVKAMIWSGFVYIRENPKIMHLIFLHASVGLTAYDALIALLADHQYKQFLSIALVMGFINASRALSQVLGQFLLSRYITKETLFYIFIVQGIGIMVWGVLQYDFYLSFIGIFVCGLFTTSLWSYTYTLLQYETDEAFYGRVIAYNDMVFMGMCTLISFAIGILFEWGLSLSLITGGLGLFFIVFGFYWKWVQKVIK</sequence>
<feature type="transmembrane region" description="Helical" evidence="7">
    <location>
        <begin position="79"/>
        <end position="96"/>
    </location>
</feature>
<dbReference type="KEGG" id="shal:SHALO_0152"/>
<proteinExistence type="predicted"/>
<evidence type="ECO:0000256" key="3">
    <source>
        <dbReference type="ARBA" id="ARBA00022475"/>
    </source>
</evidence>
<evidence type="ECO:0000256" key="7">
    <source>
        <dbReference type="SAM" id="Phobius"/>
    </source>
</evidence>
<evidence type="ECO:0000256" key="4">
    <source>
        <dbReference type="ARBA" id="ARBA00022692"/>
    </source>
</evidence>
<feature type="transmembrane region" description="Helical" evidence="7">
    <location>
        <begin position="370"/>
        <end position="388"/>
    </location>
</feature>
<dbReference type="PATRIC" id="fig|1193502.14.peg.156"/>
<dbReference type="PANTHER" id="PTHR43266">
    <property type="entry name" value="MACROLIDE-EFFLUX PROTEIN"/>
    <property type="match status" value="1"/>
</dbReference>
<keyword evidence="2" id="KW-0813">Transport</keyword>
<feature type="transmembrane region" description="Helical" evidence="7">
    <location>
        <begin position="341"/>
        <end position="364"/>
    </location>
</feature>
<dbReference type="InterPro" id="IPR036259">
    <property type="entry name" value="MFS_trans_sf"/>
</dbReference>
<keyword evidence="3" id="KW-1003">Cell membrane</keyword>
<evidence type="ECO:0000256" key="1">
    <source>
        <dbReference type="ARBA" id="ARBA00004651"/>
    </source>
</evidence>
<evidence type="ECO:0000256" key="6">
    <source>
        <dbReference type="ARBA" id="ARBA00023136"/>
    </source>
</evidence>
<dbReference type="GO" id="GO:0005886">
    <property type="term" value="C:plasma membrane"/>
    <property type="evidence" value="ECO:0007669"/>
    <property type="project" value="UniProtKB-SubCell"/>
</dbReference>